<keyword evidence="4" id="KW-0975">Bacterial flagellum</keyword>
<dbReference type="InterPro" id="IPR001492">
    <property type="entry name" value="Flagellin"/>
</dbReference>
<evidence type="ECO:0000313" key="7">
    <source>
        <dbReference type="Proteomes" id="UP000637423"/>
    </source>
</evidence>
<feature type="domain" description="Flagellin N-terminal" evidence="5">
    <location>
        <begin position="7"/>
        <end position="141"/>
    </location>
</feature>
<comment type="similarity">
    <text evidence="3">Belongs to the bacterial flagellin family.</text>
</comment>
<organism evidence="6 7">
    <name type="scientific">Undibacterium terreum</name>
    <dbReference type="NCBI Taxonomy" id="1224302"/>
    <lineage>
        <taxon>Bacteria</taxon>
        <taxon>Pseudomonadati</taxon>
        <taxon>Pseudomonadota</taxon>
        <taxon>Betaproteobacteria</taxon>
        <taxon>Burkholderiales</taxon>
        <taxon>Oxalobacteraceae</taxon>
        <taxon>Undibacterium</taxon>
    </lineage>
</organism>
<dbReference type="Proteomes" id="UP000637423">
    <property type="component" value="Unassembled WGS sequence"/>
</dbReference>
<keyword evidence="7" id="KW-1185">Reference proteome</keyword>
<name>A0A916UJ90_9BURK</name>
<gene>
    <name evidence="6" type="primary">lfgL</name>
    <name evidence="6" type="ORF">GCM10011396_22400</name>
</gene>
<evidence type="ECO:0000256" key="3">
    <source>
        <dbReference type="ARBA" id="ARBA00005709"/>
    </source>
</evidence>
<dbReference type="RefSeq" id="WP_188566137.1">
    <property type="nucleotide sequence ID" value="NZ_BMED01000002.1"/>
</dbReference>
<comment type="subcellular location">
    <subcellularLocation>
        <location evidence="1">Bacterial flagellum</location>
    </subcellularLocation>
    <subcellularLocation>
        <location evidence="2">Secreted</location>
    </subcellularLocation>
</comment>
<evidence type="ECO:0000256" key="2">
    <source>
        <dbReference type="ARBA" id="ARBA00004613"/>
    </source>
</evidence>
<keyword evidence="6" id="KW-0282">Flagellum</keyword>
<comment type="caution">
    <text evidence="6">The sequence shown here is derived from an EMBL/GenBank/DDBJ whole genome shotgun (WGS) entry which is preliminary data.</text>
</comment>
<dbReference type="GO" id="GO:0005576">
    <property type="term" value="C:extracellular region"/>
    <property type="evidence" value="ECO:0007669"/>
    <property type="project" value="UniProtKB-SubCell"/>
</dbReference>
<dbReference type="SUPFAM" id="SSF64518">
    <property type="entry name" value="Phase 1 flagellin"/>
    <property type="match status" value="1"/>
</dbReference>
<dbReference type="AlphaFoldDB" id="A0A916UJ90"/>
<reference evidence="6" key="1">
    <citation type="journal article" date="2014" name="Int. J. Syst. Evol. Microbiol.">
        <title>Complete genome sequence of Corynebacterium casei LMG S-19264T (=DSM 44701T), isolated from a smear-ripened cheese.</title>
        <authorList>
            <consortium name="US DOE Joint Genome Institute (JGI-PGF)"/>
            <person name="Walter F."/>
            <person name="Albersmeier A."/>
            <person name="Kalinowski J."/>
            <person name="Ruckert C."/>
        </authorList>
    </citation>
    <scope>NUCLEOTIDE SEQUENCE</scope>
    <source>
        <strain evidence="6">CGMCC 1.10998</strain>
    </source>
</reference>
<dbReference type="GO" id="GO:0009288">
    <property type="term" value="C:bacterial-type flagellum"/>
    <property type="evidence" value="ECO:0007669"/>
    <property type="project" value="UniProtKB-SubCell"/>
</dbReference>
<dbReference type="PANTHER" id="PTHR42792">
    <property type="entry name" value="FLAGELLIN"/>
    <property type="match status" value="1"/>
</dbReference>
<dbReference type="Pfam" id="PF00669">
    <property type="entry name" value="Flagellin_N"/>
    <property type="match status" value="1"/>
</dbReference>
<protein>
    <submittedName>
        <fullName evidence="6">Flagellar hook-associated protein 3</fullName>
    </submittedName>
</protein>
<keyword evidence="6" id="KW-0969">Cilium</keyword>
<dbReference type="PANTHER" id="PTHR42792:SF1">
    <property type="entry name" value="FLAGELLAR HOOK-ASSOCIATED PROTEIN 3"/>
    <property type="match status" value="1"/>
</dbReference>
<evidence type="ECO:0000259" key="5">
    <source>
        <dbReference type="Pfam" id="PF00669"/>
    </source>
</evidence>
<evidence type="ECO:0000256" key="4">
    <source>
        <dbReference type="ARBA" id="ARBA00023143"/>
    </source>
</evidence>
<dbReference type="GO" id="GO:0005198">
    <property type="term" value="F:structural molecule activity"/>
    <property type="evidence" value="ECO:0007669"/>
    <property type="project" value="InterPro"/>
</dbReference>
<reference evidence="6" key="2">
    <citation type="submission" date="2020-09" db="EMBL/GenBank/DDBJ databases">
        <authorList>
            <person name="Sun Q."/>
            <person name="Zhou Y."/>
        </authorList>
    </citation>
    <scope>NUCLEOTIDE SEQUENCE</scope>
    <source>
        <strain evidence="6">CGMCC 1.10998</strain>
    </source>
</reference>
<evidence type="ECO:0000313" key="6">
    <source>
        <dbReference type="EMBL" id="GGC74663.1"/>
    </source>
</evidence>
<proteinExistence type="inferred from homology"/>
<dbReference type="InterPro" id="IPR001029">
    <property type="entry name" value="Flagellin_N"/>
</dbReference>
<accession>A0A916UJ90</accession>
<sequence length="303" mass="32230">MRIASTQYESTMLRSLQLNQGKTASLTAQMASGQKIQLPSDDPITSVQLSRLTREEATISQYRDNIGSLKIRLQKGEAYLTGMNNDMQEARDLLVWASDGGNASADLNSMVNSMQSLKDSLFYSSNSKDTEGNYVFSGTATNQPTITYDPAAPLGSRYTFTGNTAQQNVVVGNGITQAANTDLQGMETLLNQMDNTIAALQVPGVSANNPAVRATLNANLDGIDTAMGLVSVKIATFGGTQNILSTLDSNHSNVSLSNKTAELDLGELDYSAAAIDLNGYTLALQATQKAYAKVSGLSLFNAL</sequence>
<keyword evidence="6" id="KW-0966">Cell projection</keyword>
<dbReference type="EMBL" id="BMED01000002">
    <property type="protein sequence ID" value="GGC74663.1"/>
    <property type="molecule type" value="Genomic_DNA"/>
</dbReference>
<dbReference type="Gene3D" id="1.20.1330.10">
    <property type="entry name" value="f41 fragment of flagellin, N-terminal domain"/>
    <property type="match status" value="1"/>
</dbReference>
<evidence type="ECO:0000256" key="1">
    <source>
        <dbReference type="ARBA" id="ARBA00004365"/>
    </source>
</evidence>